<dbReference type="HOGENOM" id="CLU_073615_2_0_6"/>
<comment type="catalytic activity">
    <reaction evidence="1">
        <text>GMP + diphosphate = guanine + 5-phospho-alpha-D-ribose 1-diphosphate</text>
        <dbReference type="Rhea" id="RHEA:25424"/>
        <dbReference type="ChEBI" id="CHEBI:16235"/>
        <dbReference type="ChEBI" id="CHEBI:33019"/>
        <dbReference type="ChEBI" id="CHEBI:58017"/>
        <dbReference type="ChEBI" id="CHEBI:58115"/>
        <dbReference type="EC" id="2.4.2.8"/>
    </reaction>
    <physiologicalReaction direction="right-to-left" evidence="1">
        <dbReference type="Rhea" id="RHEA:25426"/>
    </physiologicalReaction>
</comment>
<evidence type="ECO:0000259" key="3">
    <source>
        <dbReference type="Pfam" id="PF00156"/>
    </source>
</evidence>
<dbReference type="InterPro" id="IPR050408">
    <property type="entry name" value="HGPRT"/>
</dbReference>
<dbReference type="NCBIfam" id="NF006605">
    <property type="entry name" value="PRK09162.1"/>
    <property type="match status" value="1"/>
</dbReference>
<dbReference type="GO" id="GO:0052657">
    <property type="term" value="F:guanine phosphoribosyltransferase activity"/>
    <property type="evidence" value="ECO:0007669"/>
    <property type="project" value="RHEA"/>
</dbReference>
<keyword evidence="4" id="KW-0808">Transferase</keyword>
<dbReference type="GO" id="GO:0005829">
    <property type="term" value="C:cytosol"/>
    <property type="evidence" value="ECO:0007669"/>
    <property type="project" value="TreeGrafter"/>
</dbReference>
<dbReference type="EC" id="2.4.2.8" evidence="4"/>
<dbReference type="InterPro" id="IPR029057">
    <property type="entry name" value="PRTase-like"/>
</dbReference>
<evidence type="ECO:0000256" key="2">
    <source>
        <dbReference type="ARBA" id="ARBA00049402"/>
    </source>
</evidence>
<comment type="catalytic activity">
    <reaction evidence="2">
        <text>IMP + diphosphate = hypoxanthine + 5-phospho-alpha-D-ribose 1-diphosphate</text>
        <dbReference type="Rhea" id="RHEA:17973"/>
        <dbReference type="ChEBI" id="CHEBI:17368"/>
        <dbReference type="ChEBI" id="CHEBI:33019"/>
        <dbReference type="ChEBI" id="CHEBI:58017"/>
        <dbReference type="ChEBI" id="CHEBI:58053"/>
        <dbReference type="EC" id="2.4.2.8"/>
    </reaction>
    <physiologicalReaction direction="right-to-left" evidence="2">
        <dbReference type="Rhea" id="RHEA:17975"/>
    </physiologicalReaction>
</comment>
<dbReference type="InterPro" id="IPR000836">
    <property type="entry name" value="PRTase_dom"/>
</dbReference>
<dbReference type="SUPFAM" id="SSF53271">
    <property type="entry name" value="PRTase-like"/>
    <property type="match status" value="1"/>
</dbReference>
<dbReference type="eggNOG" id="COG0634">
    <property type="taxonomic scope" value="Bacteria"/>
</dbReference>
<dbReference type="GO" id="GO:0046100">
    <property type="term" value="P:hypoxanthine metabolic process"/>
    <property type="evidence" value="ECO:0007669"/>
    <property type="project" value="TreeGrafter"/>
</dbReference>
<dbReference type="Pfam" id="PF00156">
    <property type="entry name" value="Pribosyltran"/>
    <property type="match status" value="1"/>
</dbReference>
<dbReference type="GO" id="GO:0004422">
    <property type="term" value="F:hypoxanthine phosphoribosyltransferase activity"/>
    <property type="evidence" value="ECO:0007669"/>
    <property type="project" value="TreeGrafter"/>
</dbReference>
<dbReference type="OrthoDB" id="9802824at2"/>
<evidence type="ECO:0000313" key="4">
    <source>
        <dbReference type="EMBL" id="AFJ01808.1"/>
    </source>
</evidence>
<dbReference type="KEGG" id="mec:Q7C_637"/>
<dbReference type="GO" id="GO:0032264">
    <property type="term" value="P:IMP salvage"/>
    <property type="evidence" value="ECO:0007669"/>
    <property type="project" value="TreeGrafter"/>
</dbReference>
<dbReference type="RefSeq" id="WP_014703229.1">
    <property type="nucleotide sequence ID" value="NC_017856.1"/>
</dbReference>
<dbReference type="Proteomes" id="UP000009145">
    <property type="component" value="Chromosome"/>
</dbReference>
<dbReference type="EMBL" id="CP003380">
    <property type="protein sequence ID" value="AFJ01808.1"/>
    <property type="molecule type" value="Genomic_DNA"/>
</dbReference>
<dbReference type="PATRIC" id="fig|754477.3.peg.629"/>
<dbReference type="PANTHER" id="PTHR43340">
    <property type="entry name" value="HYPOXANTHINE-GUANINE PHOSPHORIBOSYLTRANSFERASE"/>
    <property type="match status" value="1"/>
</dbReference>
<evidence type="ECO:0000313" key="5">
    <source>
        <dbReference type="Proteomes" id="UP000009145"/>
    </source>
</evidence>
<dbReference type="PANTHER" id="PTHR43340:SF1">
    <property type="entry name" value="HYPOXANTHINE PHOSPHORIBOSYLTRANSFERASE"/>
    <property type="match status" value="1"/>
</dbReference>
<accession>I1YFW5</accession>
<organism evidence="4 5">
    <name type="scientific">Methylophaga frappieri (strain ATCC BAA-2434 / DSM 25690 / JAM7)</name>
    <dbReference type="NCBI Taxonomy" id="754477"/>
    <lineage>
        <taxon>Bacteria</taxon>
        <taxon>Pseudomonadati</taxon>
        <taxon>Pseudomonadota</taxon>
        <taxon>Gammaproteobacteria</taxon>
        <taxon>Thiotrichales</taxon>
        <taxon>Piscirickettsiaceae</taxon>
        <taxon>Methylophaga</taxon>
    </lineage>
</organism>
<proteinExistence type="predicted"/>
<name>I1YFW5_METFJ</name>
<dbReference type="GO" id="GO:0000287">
    <property type="term" value="F:magnesium ion binding"/>
    <property type="evidence" value="ECO:0007669"/>
    <property type="project" value="TreeGrafter"/>
</dbReference>
<protein>
    <submittedName>
        <fullName evidence="4">Hypoxanthine-guanine phosphoribosyltransferase</fullName>
        <ecNumber evidence="4">2.4.2.8</ecNumber>
    </submittedName>
</protein>
<gene>
    <name evidence="4" type="ordered locus">Q7C_637</name>
</gene>
<dbReference type="Gene3D" id="3.40.50.2020">
    <property type="match status" value="1"/>
</dbReference>
<keyword evidence="4" id="KW-0328">Glycosyltransferase</keyword>
<dbReference type="AlphaFoldDB" id="I1YFW5"/>
<feature type="domain" description="Phosphoribosyltransferase" evidence="3">
    <location>
        <begin position="19"/>
        <end position="161"/>
    </location>
</feature>
<keyword evidence="5" id="KW-1185">Reference proteome</keyword>
<dbReference type="GO" id="GO:0006178">
    <property type="term" value="P:guanine salvage"/>
    <property type="evidence" value="ECO:0007669"/>
    <property type="project" value="TreeGrafter"/>
</dbReference>
<evidence type="ECO:0000256" key="1">
    <source>
        <dbReference type="ARBA" id="ARBA00048811"/>
    </source>
</evidence>
<sequence length="181" mass="20132">MSTHASLPIGATCLYTLEEIQSKLVTLAAQVNRDYQDKNLILLCVMNGAVVTLGQILPHLQIACEIDYVHVSRYGDALQGGELNWLARPQTALQGRHVLLIEDIYDEGYTLTALRQFCEQSGADSVRCLALTNKQHQRKQGATPEYLGLEVPDSYVFGFGMDIRGYWRNAPGIFMIPETAT</sequence>
<dbReference type="GO" id="GO:0032263">
    <property type="term" value="P:GMP salvage"/>
    <property type="evidence" value="ECO:0007669"/>
    <property type="project" value="TreeGrafter"/>
</dbReference>
<reference evidence="4 5" key="1">
    <citation type="journal article" date="2012" name="J. Bacteriol.">
        <title>Complete genome sequences of Methylophaga sp. strain JAM1 and Methylophaga sp. strain JAM7.</title>
        <authorList>
            <person name="Villeneuve C."/>
            <person name="Martineau C."/>
            <person name="Mauffrey F."/>
            <person name="Villemur R."/>
        </authorList>
    </citation>
    <scope>NUCLEOTIDE SEQUENCE [LARGE SCALE GENOMIC DNA]</scope>
    <source>
        <strain evidence="4 5">JAM7</strain>
    </source>
</reference>
<dbReference type="CDD" id="cd06223">
    <property type="entry name" value="PRTases_typeI"/>
    <property type="match status" value="1"/>
</dbReference>
<dbReference type="STRING" id="754477.Q7C_637"/>